<gene>
    <name evidence="2" type="ORF">HUG15_19895</name>
</gene>
<dbReference type="Proteomes" id="UP000595823">
    <property type="component" value="Chromosome"/>
</dbReference>
<dbReference type="AlphaFoldDB" id="A0A7T6Z610"/>
<proteinExistence type="predicted"/>
<dbReference type="KEGG" id="scia:HUG15_19895"/>
<evidence type="ECO:0000313" key="2">
    <source>
        <dbReference type="EMBL" id="QQK77623.1"/>
    </source>
</evidence>
<feature type="compositionally biased region" description="Acidic residues" evidence="1">
    <location>
        <begin position="22"/>
        <end position="51"/>
    </location>
</feature>
<sequence>MRTVTKIAPTVFLSATLLVACGDDEEEATGEDAPDTDDDTSEAEENDTDEDVDRRERR</sequence>
<evidence type="ECO:0000256" key="1">
    <source>
        <dbReference type="SAM" id="MobiDB-lite"/>
    </source>
</evidence>
<keyword evidence="3" id="KW-1185">Reference proteome</keyword>
<feature type="region of interest" description="Disordered" evidence="1">
    <location>
        <begin position="22"/>
        <end position="58"/>
    </location>
</feature>
<reference evidence="2 3" key="1">
    <citation type="submission" date="2020-06" db="EMBL/GenBank/DDBJ databases">
        <title>Genomic analysis of Salicibibacter sp. NKC5-3.</title>
        <authorList>
            <person name="Oh Y.J."/>
        </authorList>
    </citation>
    <scope>NUCLEOTIDE SEQUENCE [LARGE SCALE GENOMIC DNA]</scope>
    <source>
        <strain evidence="2 3">NKC5-3</strain>
    </source>
</reference>
<dbReference type="PROSITE" id="PS51257">
    <property type="entry name" value="PROKAR_LIPOPROTEIN"/>
    <property type="match status" value="1"/>
</dbReference>
<dbReference type="EMBL" id="CP054705">
    <property type="protein sequence ID" value="QQK77623.1"/>
    <property type="molecule type" value="Genomic_DNA"/>
</dbReference>
<dbReference type="RefSeq" id="WP_200125127.1">
    <property type="nucleotide sequence ID" value="NZ_CP054705.1"/>
</dbReference>
<evidence type="ECO:0000313" key="3">
    <source>
        <dbReference type="Proteomes" id="UP000595823"/>
    </source>
</evidence>
<organism evidence="2 3">
    <name type="scientific">Salicibibacter cibarius</name>
    <dbReference type="NCBI Taxonomy" id="2743000"/>
    <lineage>
        <taxon>Bacteria</taxon>
        <taxon>Bacillati</taxon>
        <taxon>Bacillota</taxon>
        <taxon>Bacilli</taxon>
        <taxon>Bacillales</taxon>
        <taxon>Bacillaceae</taxon>
        <taxon>Salicibibacter</taxon>
    </lineage>
</organism>
<name>A0A7T6Z610_9BACI</name>
<protein>
    <submittedName>
        <fullName evidence="2">Uncharacterized protein</fullName>
    </submittedName>
</protein>
<accession>A0A7T6Z610</accession>